<dbReference type="GO" id="GO:0046872">
    <property type="term" value="F:metal ion binding"/>
    <property type="evidence" value="ECO:0007669"/>
    <property type="project" value="UniProtKB-KW"/>
</dbReference>
<dbReference type="GO" id="GO:0043386">
    <property type="term" value="P:mycotoxin biosynthetic process"/>
    <property type="evidence" value="ECO:0007669"/>
    <property type="project" value="UniProtKB-ARBA"/>
</dbReference>
<dbReference type="Pfam" id="PF19086">
    <property type="entry name" value="Terpene_syn_C_2"/>
    <property type="match status" value="1"/>
</dbReference>
<dbReference type="GO" id="GO:0004659">
    <property type="term" value="F:prenyltransferase activity"/>
    <property type="evidence" value="ECO:0007669"/>
    <property type="project" value="InterPro"/>
</dbReference>
<dbReference type="PANTHER" id="PTHR12001">
    <property type="entry name" value="GERANYLGERANYL PYROPHOSPHATE SYNTHASE"/>
    <property type="match status" value="1"/>
</dbReference>
<dbReference type="AlphaFoldDB" id="A0A0U1LRS4"/>
<dbReference type="PROSITE" id="PS00723">
    <property type="entry name" value="POLYPRENYL_SYNTHASE_1"/>
    <property type="match status" value="1"/>
</dbReference>
<dbReference type="EMBL" id="CVMT01000002">
    <property type="protein sequence ID" value="CRG86078.1"/>
    <property type="molecule type" value="Genomic_DNA"/>
</dbReference>
<dbReference type="GO" id="GO:0008299">
    <property type="term" value="P:isoprenoid biosynthetic process"/>
    <property type="evidence" value="ECO:0007669"/>
    <property type="project" value="InterPro"/>
</dbReference>
<dbReference type="OrthoDB" id="6921389at2759"/>
<keyword evidence="5" id="KW-1185">Reference proteome</keyword>
<evidence type="ECO:0000256" key="2">
    <source>
        <dbReference type="ARBA" id="ARBA00022723"/>
    </source>
</evidence>
<dbReference type="PANTHER" id="PTHR12001:SF44">
    <property type="entry name" value="GERANYLGERANYL PYROPHOSPHATE SYNTHASE"/>
    <property type="match status" value="1"/>
</dbReference>
<dbReference type="Proteomes" id="UP000054383">
    <property type="component" value="Unassembled WGS sequence"/>
</dbReference>
<proteinExistence type="predicted"/>
<keyword evidence="1" id="KW-0808">Transferase</keyword>
<dbReference type="InterPro" id="IPR033749">
    <property type="entry name" value="Polyprenyl_synt_CS"/>
</dbReference>
<evidence type="ECO:0000313" key="4">
    <source>
        <dbReference type="EMBL" id="CRG86078.1"/>
    </source>
</evidence>
<keyword evidence="2" id="KW-0479">Metal-binding</keyword>
<dbReference type="InterPro" id="IPR008949">
    <property type="entry name" value="Isoprenoid_synthase_dom_sf"/>
</dbReference>
<dbReference type="Pfam" id="PF00348">
    <property type="entry name" value="polyprenyl_synt"/>
    <property type="match status" value="1"/>
</dbReference>
<dbReference type="STRING" id="28573.A0A0U1LRS4"/>
<keyword evidence="3" id="KW-0460">Magnesium</keyword>
<dbReference type="SUPFAM" id="SSF48576">
    <property type="entry name" value="Terpenoid synthases"/>
    <property type="match status" value="2"/>
</dbReference>
<evidence type="ECO:0000256" key="1">
    <source>
        <dbReference type="ARBA" id="ARBA00022679"/>
    </source>
</evidence>
<dbReference type="OMA" id="VLMANYG"/>
<dbReference type="GO" id="GO:0046165">
    <property type="term" value="P:alcohol biosynthetic process"/>
    <property type="evidence" value="ECO:0007669"/>
    <property type="project" value="UniProtKB-ARBA"/>
</dbReference>
<dbReference type="PROSITE" id="PS00444">
    <property type="entry name" value="POLYPRENYL_SYNTHASE_2"/>
    <property type="match status" value="1"/>
</dbReference>
<gene>
    <name evidence="4" type="ORF">PISL3812_03081</name>
</gene>
<dbReference type="Gene3D" id="1.10.600.10">
    <property type="entry name" value="Farnesyl Diphosphate Synthase"/>
    <property type="match status" value="2"/>
</dbReference>
<name>A0A0U1LRS4_TALIS</name>
<organism evidence="4 5">
    <name type="scientific">Talaromyces islandicus</name>
    <name type="common">Penicillium islandicum</name>
    <dbReference type="NCBI Taxonomy" id="28573"/>
    <lineage>
        <taxon>Eukaryota</taxon>
        <taxon>Fungi</taxon>
        <taxon>Dikarya</taxon>
        <taxon>Ascomycota</taxon>
        <taxon>Pezizomycotina</taxon>
        <taxon>Eurotiomycetes</taxon>
        <taxon>Eurotiomycetidae</taxon>
        <taxon>Eurotiales</taxon>
        <taxon>Trichocomaceae</taxon>
        <taxon>Talaromyces</taxon>
        <taxon>Talaromyces sect. Islandici</taxon>
    </lineage>
</organism>
<protein>
    <submittedName>
        <fullName evidence="4">Fusicoccadiene synthase</fullName>
    </submittedName>
</protein>
<evidence type="ECO:0000313" key="5">
    <source>
        <dbReference type="Proteomes" id="UP000054383"/>
    </source>
</evidence>
<dbReference type="InterPro" id="IPR000092">
    <property type="entry name" value="Polyprenyl_synt"/>
</dbReference>
<reference evidence="4 5" key="1">
    <citation type="submission" date="2015-04" db="EMBL/GenBank/DDBJ databases">
        <authorList>
            <person name="Syromyatnikov M.Y."/>
            <person name="Popov V.N."/>
        </authorList>
    </citation>
    <scope>NUCLEOTIDE SEQUENCE [LARGE SCALE GENOMIC DNA]</scope>
    <source>
        <strain evidence="4">WF-38-12</strain>
    </source>
</reference>
<evidence type="ECO:0000256" key="3">
    <source>
        <dbReference type="ARBA" id="ARBA00022842"/>
    </source>
</evidence>
<accession>A0A0U1LRS4</accession>
<sequence>MSILDDFPYQHSRTLEQSELPEGYFHILPFRVSGPREGMLEAARAVKSEWAKTVGKEDTPLTADEKDSPLMYVMPECPPDMVAPIVRFGTLVVLWDDETDALGGEQHRAMADDYCLGLISEYKLGKRSPCDFKINNLYLDSVFQLSKQVASDDHTYKRALQAVEHTMRAQPVPPLHEVTFEEYKKHRTVSSAGKLIEHMLHSLHGLKISQEEQDSVSPLIEHGCLALGLVNDLYSFPKEFEEHTQSGNIDVIHNAMAVLMSNYGYTESESKEILKQEILSIERDVLDEYEAWKNSPVYKSPDMRRYMVLAMLAFGGGCYYQARSPRYHGRKLTTSEIDRAQLVGRSHTAWRLPGHAPPKSFTKDGTLLTAEAESLKPEKEEDECTTASEIPDILAPFSKAPAEELCMAPYNYTKSLPGKKTVGRLVECLRVWFQLPSDSITIIEDVVTTLFHATLMIDDIEDGSILRRGKPAAHIVFGMSQTVNSATKVFLDELETLVFGQTFDIYWKFHKTCPKTQEYLTMVDNKTGGFFRMALRLIQVEASAEPCHDLSHLITLMGRYYQIRDDYLNLTSEEYTAKKGFCDDLSEGKFSFPLIHFLQNSSTADIVRGLLFRQENGSSDLTPEVKTYIVSEMRDAGSLTHTRDTLKDLFDAMMEALERAESSLGTNKRLRAFLILLKIE</sequence>